<feature type="transmembrane region" description="Helical" evidence="6">
    <location>
        <begin position="117"/>
        <end position="142"/>
    </location>
</feature>
<evidence type="ECO:0000256" key="2">
    <source>
        <dbReference type="ARBA" id="ARBA00022448"/>
    </source>
</evidence>
<evidence type="ECO:0000256" key="6">
    <source>
        <dbReference type="SAM" id="Phobius"/>
    </source>
</evidence>
<dbReference type="Proteomes" id="UP000694867">
    <property type="component" value="Unplaced"/>
</dbReference>
<dbReference type="InterPro" id="IPR011701">
    <property type="entry name" value="MFS"/>
</dbReference>
<sequence length="457" mass="49847">MRPSLEFSVKPDIVYWTGGRITTVTLTVLGCMVQTASYSVLAPFYPSVARSKGNDATQIGIVFSVYAFVGFISSPFIGRMLSSGITVKSVMLLGLALDGLFLTLMAFLSAIESSMLFFVASLVIRFVEAIGFSMCLTSYYTLISAQFPDKLQIMVPLIETVFGFGIMIGPAVGGLLYSIGGYRLPFLVFGTSSLLFAALTLILLPDEGKTGITFDDALDEEKQPPKLKIRTLLKDHRIVLDLIAVIVCCLIIGFNTSTLALWIERFDLSISMSSLIFLTYGIVYGTSSFINGLISERLELSRTSHRSFQEDCRILVLIGGVIFCSGISLLGPLPFFPIESSPWLIILGQVLMGIGNGAIYNLSYVHALKYVIARMKYAPNPATYALVACLFSTGFFFGAFMGPILGGVLFDTVGYRFASLFVFSLVVIPMLPMYPLVIRDHVRKVAQSSPDPAISRG</sequence>
<feature type="transmembrane region" description="Helical" evidence="6">
    <location>
        <begin position="90"/>
        <end position="111"/>
    </location>
</feature>
<dbReference type="InterPro" id="IPR036259">
    <property type="entry name" value="MFS_trans_sf"/>
</dbReference>
<keyword evidence="4 6" id="KW-1133">Transmembrane helix</keyword>
<name>A0AAJ7WJW0_9ACAR</name>
<dbReference type="InterPro" id="IPR050930">
    <property type="entry name" value="MFS_Vesicular_Transporter"/>
</dbReference>
<organism evidence="8 9">
    <name type="scientific">Galendromus occidentalis</name>
    <name type="common">western predatory mite</name>
    <dbReference type="NCBI Taxonomy" id="34638"/>
    <lineage>
        <taxon>Eukaryota</taxon>
        <taxon>Metazoa</taxon>
        <taxon>Ecdysozoa</taxon>
        <taxon>Arthropoda</taxon>
        <taxon>Chelicerata</taxon>
        <taxon>Arachnida</taxon>
        <taxon>Acari</taxon>
        <taxon>Parasitiformes</taxon>
        <taxon>Mesostigmata</taxon>
        <taxon>Gamasina</taxon>
        <taxon>Phytoseioidea</taxon>
        <taxon>Phytoseiidae</taxon>
        <taxon>Typhlodrominae</taxon>
        <taxon>Galendromus</taxon>
    </lineage>
</organism>
<evidence type="ECO:0000256" key="1">
    <source>
        <dbReference type="ARBA" id="ARBA00004141"/>
    </source>
</evidence>
<dbReference type="PROSITE" id="PS51257">
    <property type="entry name" value="PROKAR_LIPOPROTEIN"/>
    <property type="match status" value="1"/>
</dbReference>
<dbReference type="AlphaFoldDB" id="A0AAJ7WJW0"/>
<feature type="transmembrane region" description="Helical" evidence="6">
    <location>
        <begin position="342"/>
        <end position="362"/>
    </location>
</feature>
<feature type="transmembrane region" description="Helical" evidence="6">
    <location>
        <begin position="275"/>
        <end position="294"/>
    </location>
</feature>
<dbReference type="GO" id="GO:0022857">
    <property type="term" value="F:transmembrane transporter activity"/>
    <property type="evidence" value="ECO:0007669"/>
    <property type="project" value="InterPro"/>
</dbReference>
<dbReference type="PANTHER" id="PTHR23506">
    <property type="entry name" value="GH10249P"/>
    <property type="match status" value="1"/>
</dbReference>
<evidence type="ECO:0000313" key="8">
    <source>
        <dbReference type="Proteomes" id="UP000694867"/>
    </source>
</evidence>
<feature type="transmembrane region" description="Helical" evidence="6">
    <location>
        <begin position="154"/>
        <end position="178"/>
    </location>
</feature>
<evidence type="ECO:0000259" key="7">
    <source>
        <dbReference type="PROSITE" id="PS50850"/>
    </source>
</evidence>
<dbReference type="SUPFAM" id="SSF103473">
    <property type="entry name" value="MFS general substrate transporter"/>
    <property type="match status" value="1"/>
</dbReference>
<evidence type="ECO:0000256" key="3">
    <source>
        <dbReference type="ARBA" id="ARBA00022692"/>
    </source>
</evidence>
<dbReference type="PANTHER" id="PTHR23506:SF26">
    <property type="entry name" value="MFS-TYPE TRANSPORTER SLC18B1"/>
    <property type="match status" value="1"/>
</dbReference>
<keyword evidence="8" id="KW-1185">Reference proteome</keyword>
<dbReference type="RefSeq" id="XP_028968628.1">
    <property type="nucleotide sequence ID" value="XM_029112795.1"/>
</dbReference>
<dbReference type="Gene3D" id="1.20.1250.20">
    <property type="entry name" value="MFS general substrate transporter like domains"/>
    <property type="match status" value="1"/>
</dbReference>
<keyword evidence="3 6" id="KW-0812">Transmembrane</keyword>
<protein>
    <submittedName>
        <fullName evidence="9">MFS-type transporter SLC18B1</fullName>
    </submittedName>
</protein>
<evidence type="ECO:0000313" key="9">
    <source>
        <dbReference type="RefSeq" id="XP_028968628.1"/>
    </source>
</evidence>
<feature type="transmembrane region" description="Helical" evidence="6">
    <location>
        <begin position="417"/>
        <end position="437"/>
    </location>
</feature>
<feature type="domain" description="Major facilitator superfamily (MFS) profile" evidence="7">
    <location>
        <begin position="23"/>
        <end position="441"/>
    </location>
</feature>
<reference evidence="9" key="1">
    <citation type="submission" date="2025-08" db="UniProtKB">
        <authorList>
            <consortium name="RefSeq"/>
        </authorList>
    </citation>
    <scope>IDENTIFICATION</scope>
</reference>
<dbReference type="GeneID" id="100905156"/>
<dbReference type="InterPro" id="IPR020846">
    <property type="entry name" value="MFS_dom"/>
</dbReference>
<dbReference type="Pfam" id="PF07690">
    <property type="entry name" value="MFS_1"/>
    <property type="match status" value="1"/>
</dbReference>
<keyword evidence="2" id="KW-0813">Transport</keyword>
<gene>
    <name evidence="9" type="primary">LOC100905156</name>
</gene>
<comment type="subcellular location">
    <subcellularLocation>
        <location evidence="1">Membrane</location>
        <topology evidence="1">Multi-pass membrane protein</topology>
    </subcellularLocation>
</comment>
<feature type="transmembrane region" description="Helical" evidence="6">
    <location>
        <begin position="238"/>
        <end position="263"/>
    </location>
</feature>
<accession>A0AAJ7WJW0</accession>
<feature type="transmembrane region" description="Helical" evidence="6">
    <location>
        <begin position="383"/>
        <end position="405"/>
    </location>
</feature>
<dbReference type="GO" id="GO:0016020">
    <property type="term" value="C:membrane"/>
    <property type="evidence" value="ECO:0007669"/>
    <property type="project" value="UniProtKB-SubCell"/>
</dbReference>
<dbReference type="KEGG" id="goe:100905156"/>
<feature type="transmembrane region" description="Helical" evidence="6">
    <location>
        <begin position="21"/>
        <end position="45"/>
    </location>
</feature>
<evidence type="ECO:0000256" key="4">
    <source>
        <dbReference type="ARBA" id="ARBA00022989"/>
    </source>
</evidence>
<proteinExistence type="predicted"/>
<feature type="transmembrane region" description="Helical" evidence="6">
    <location>
        <begin position="184"/>
        <end position="204"/>
    </location>
</feature>
<keyword evidence="5 6" id="KW-0472">Membrane</keyword>
<feature type="transmembrane region" description="Helical" evidence="6">
    <location>
        <begin position="314"/>
        <end position="336"/>
    </location>
</feature>
<feature type="transmembrane region" description="Helical" evidence="6">
    <location>
        <begin position="57"/>
        <end position="78"/>
    </location>
</feature>
<evidence type="ECO:0000256" key="5">
    <source>
        <dbReference type="ARBA" id="ARBA00023136"/>
    </source>
</evidence>
<dbReference type="PROSITE" id="PS50850">
    <property type="entry name" value="MFS"/>
    <property type="match status" value="1"/>
</dbReference>